<dbReference type="InterPro" id="IPR029058">
    <property type="entry name" value="AB_hydrolase_fold"/>
</dbReference>
<dbReference type="EMBL" id="RCZG01000001">
    <property type="protein sequence ID" value="TPG36756.1"/>
    <property type="molecule type" value="Genomic_DNA"/>
</dbReference>
<dbReference type="EC" id="3.1.1.-" evidence="8"/>
<dbReference type="GO" id="GO:0005576">
    <property type="term" value="C:extracellular region"/>
    <property type="evidence" value="ECO:0007669"/>
    <property type="project" value="UniProtKB-SubCell"/>
</dbReference>
<evidence type="ECO:0000313" key="10">
    <source>
        <dbReference type="Proteomes" id="UP000320095"/>
    </source>
</evidence>
<keyword evidence="5 8" id="KW-0732">Signal</keyword>
<evidence type="ECO:0000256" key="4">
    <source>
        <dbReference type="ARBA" id="ARBA00022525"/>
    </source>
</evidence>
<comment type="similarity">
    <text evidence="2 8">Belongs to the cutinase family.</text>
</comment>
<dbReference type="InterPro" id="IPR043580">
    <property type="entry name" value="CUTINASE_1"/>
</dbReference>
<dbReference type="SUPFAM" id="SSF53474">
    <property type="entry name" value="alpha/beta-Hydrolases"/>
    <property type="match status" value="1"/>
</dbReference>
<dbReference type="GO" id="GO:0052689">
    <property type="term" value="F:carboxylic ester hydrolase activity"/>
    <property type="evidence" value="ECO:0007669"/>
    <property type="project" value="UniProtKB-KW"/>
</dbReference>
<comment type="caution">
    <text evidence="9">The sequence shown here is derived from an EMBL/GenBank/DDBJ whole genome shotgun (WGS) entry which is preliminary data.</text>
</comment>
<keyword evidence="7" id="KW-1015">Disulfide bond</keyword>
<dbReference type="SMART" id="SM01110">
    <property type="entry name" value="Cutinase"/>
    <property type="match status" value="1"/>
</dbReference>
<evidence type="ECO:0000256" key="8">
    <source>
        <dbReference type="RuleBase" id="RU361263"/>
    </source>
</evidence>
<keyword evidence="4 8" id="KW-0964">Secreted</keyword>
<dbReference type="InterPro" id="IPR000675">
    <property type="entry name" value="Cutinase/axe"/>
</dbReference>
<dbReference type="PANTHER" id="PTHR33630:SF9">
    <property type="entry name" value="CUTINASE 4"/>
    <property type="match status" value="1"/>
</dbReference>
<proteinExistence type="inferred from homology"/>
<name>A0A502EJT1_9MYCO</name>
<dbReference type="Pfam" id="PF01083">
    <property type="entry name" value="Cutinase"/>
    <property type="match status" value="1"/>
</dbReference>
<evidence type="ECO:0000256" key="1">
    <source>
        <dbReference type="ARBA" id="ARBA00004613"/>
    </source>
</evidence>
<keyword evidence="10" id="KW-1185">Reference proteome</keyword>
<dbReference type="PANTHER" id="PTHR33630">
    <property type="entry name" value="CUTINASE RV1984C-RELATED-RELATED"/>
    <property type="match status" value="1"/>
</dbReference>
<comment type="function">
    <text evidence="8">Catalyzes the hydrolysis of complex carboxylic polyesters found in the cell wall of plants. Degrades cutin, a macromolecule that forms the structure of the plant cuticle.</text>
</comment>
<feature type="signal peptide" evidence="8">
    <location>
        <begin position="1"/>
        <end position="34"/>
    </location>
</feature>
<sequence>MSVQLKTHALLAGVATGGLIAASAIGLGTPTASAAPGCSDVEVVFARGTDEPAGLGREGQAFVDSLKSDLRGKSVSTYAVAYPASYDFMEATAGAADASAHVQATVAACPGTKIVLGGYSQGAAVIDGITGDPSRLFGLGQPMPAEVANHVAAVAVFGNPLNRFGGPLTALSPLYGVKTIDLCNGADPVCSPGDDRAAHSLYVESGLTSQGAAFAADRVKGGNASAV</sequence>
<evidence type="ECO:0000313" key="9">
    <source>
        <dbReference type="EMBL" id="TPG36756.1"/>
    </source>
</evidence>
<dbReference type="PROSITE" id="PS00155">
    <property type="entry name" value="CUTINASE_1"/>
    <property type="match status" value="1"/>
</dbReference>
<evidence type="ECO:0000256" key="7">
    <source>
        <dbReference type="ARBA" id="ARBA00023157"/>
    </source>
</evidence>
<evidence type="ECO:0000256" key="2">
    <source>
        <dbReference type="ARBA" id="ARBA00007534"/>
    </source>
</evidence>
<dbReference type="Proteomes" id="UP000320095">
    <property type="component" value="Unassembled WGS sequence"/>
</dbReference>
<feature type="chain" id="PRO_5021509832" description="Cutinase" evidence="8">
    <location>
        <begin position="35"/>
        <end position="227"/>
    </location>
</feature>
<accession>A0A502EJT1</accession>
<dbReference type="RefSeq" id="WP_140687597.1">
    <property type="nucleotide sequence ID" value="NZ_RCZG01000001.1"/>
</dbReference>
<dbReference type="OrthoDB" id="3690529at2"/>
<dbReference type="Gene3D" id="3.40.50.1820">
    <property type="entry name" value="alpha/beta hydrolase"/>
    <property type="match status" value="1"/>
</dbReference>
<evidence type="ECO:0000256" key="6">
    <source>
        <dbReference type="ARBA" id="ARBA00022801"/>
    </source>
</evidence>
<evidence type="ECO:0000256" key="5">
    <source>
        <dbReference type="ARBA" id="ARBA00022729"/>
    </source>
</evidence>
<keyword evidence="6 8" id="KW-0378">Hydrolase</keyword>
<evidence type="ECO:0000256" key="3">
    <source>
        <dbReference type="ARBA" id="ARBA00022487"/>
    </source>
</evidence>
<comment type="subcellular location">
    <subcellularLocation>
        <location evidence="1 8">Secreted</location>
    </subcellularLocation>
</comment>
<reference evidence="9 10" key="1">
    <citation type="journal article" date="2019" name="Environ. Microbiol.">
        <title>Species interactions and distinct microbial communities in high Arctic permafrost affected cryosols are associated with the CH4 and CO2 gas fluxes.</title>
        <authorList>
            <person name="Altshuler I."/>
            <person name="Hamel J."/>
            <person name="Turney S."/>
            <person name="Magnuson E."/>
            <person name="Levesque R."/>
            <person name="Greer C."/>
            <person name="Whyte L.G."/>
        </authorList>
    </citation>
    <scope>NUCLEOTIDE SEQUENCE [LARGE SCALE GENOMIC DNA]</scope>
    <source>
        <strain evidence="9 10">S5.20</strain>
    </source>
</reference>
<gene>
    <name evidence="9" type="ORF">EAH80_02170</name>
</gene>
<dbReference type="AlphaFoldDB" id="A0A502EJT1"/>
<keyword evidence="3 8" id="KW-0719">Serine esterase</keyword>
<organism evidence="9 10">
    <name type="scientific">Mycolicibacterium hodleri</name>
    <dbReference type="NCBI Taxonomy" id="49897"/>
    <lineage>
        <taxon>Bacteria</taxon>
        <taxon>Bacillati</taxon>
        <taxon>Actinomycetota</taxon>
        <taxon>Actinomycetes</taxon>
        <taxon>Mycobacteriales</taxon>
        <taxon>Mycobacteriaceae</taxon>
        <taxon>Mycolicibacterium</taxon>
    </lineage>
</organism>
<protein>
    <recommendedName>
        <fullName evidence="8">Cutinase</fullName>
        <ecNumber evidence="8">3.1.1.-</ecNumber>
    </recommendedName>
</protein>